<gene>
    <name evidence="2" type="ORF">GCM10011390_51110</name>
</gene>
<dbReference type="GO" id="GO:0007165">
    <property type="term" value="P:signal transduction"/>
    <property type="evidence" value="ECO:0007669"/>
    <property type="project" value="InterPro"/>
</dbReference>
<evidence type="ECO:0000313" key="3">
    <source>
        <dbReference type="Proteomes" id="UP000644699"/>
    </source>
</evidence>
<evidence type="ECO:0000313" key="2">
    <source>
        <dbReference type="EMBL" id="GGE25446.1"/>
    </source>
</evidence>
<dbReference type="InterPro" id="IPR002545">
    <property type="entry name" value="CheW-lke_dom"/>
</dbReference>
<dbReference type="Gene3D" id="2.30.30.40">
    <property type="entry name" value="SH3 Domains"/>
    <property type="match status" value="1"/>
</dbReference>
<dbReference type="GO" id="GO:0006935">
    <property type="term" value="P:chemotaxis"/>
    <property type="evidence" value="ECO:0007669"/>
    <property type="project" value="InterPro"/>
</dbReference>
<dbReference type="Pfam" id="PF01584">
    <property type="entry name" value="CheW"/>
    <property type="match status" value="1"/>
</dbReference>
<proteinExistence type="predicted"/>
<dbReference type="InterPro" id="IPR039315">
    <property type="entry name" value="CheW"/>
</dbReference>
<reference evidence="2" key="2">
    <citation type="submission" date="2020-09" db="EMBL/GenBank/DDBJ databases">
        <authorList>
            <person name="Sun Q."/>
            <person name="Zhou Y."/>
        </authorList>
    </citation>
    <scope>NUCLEOTIDE SEQUENCE</scope>
    <source>
        <strain evidence="2">CGMCC 1.15367</strain>
    </source>
</reference>
<name>A0A917A3S4_9HYPH</name>
<dbReference type="AlphaFoldDB" id="A0A917A3S4"/>
<reference evidence="2" key="1">
    <citation type="journal article" date="2014" name="Int. J. Syst. Evol. Microbiol.">
        <title>Complete genome sequence of Corynebacterium casei LMG S-19264T (=DSM 44701T), isolated from a smear-ripened cheese.</title>
        <authorList>
            <consortium name="US DOE Joint Genome Institute (JGI-PGF)"/>
            <person name="Walter F."/>
            <person name="Albersmeier A."/>
            <person name="Kalinowski J."/>
            <person name="Ruckert C."/>
        </authorList>
    </citation>
    <scope>NUCLEOTIDE SEQUENCE</scope>
    <source>
        <strain evidence="2">CGMCC 1.15367</strain>
    </source>
</reference>
<accession>A0A917A3S4</accession>
<evidence type="ECO:0000259" key="1">
    <source>
        <dbReference type="PROSITE" id="PS50851"/>
    </source>
</evidence>
<dbReference type="Gene3D" id="2.40.50.180">
    <property type="entry name" value="CheA-289, Domain 4"/>
    <property type="match status" value="1"/>
</dbReference>
<dbReference type="SMART" id="SM00260">
    <property type="entry name" value="CheW"/>
    <property type="match status" value="1"/>
</dbReference>
<dbReference type="Proteomes" id="UP000644699">
    <property type="component" value="Unassembled WGS sequence"/>
</dbReference>
<dbReference type="GO" id="GO:0005829">
    <property type="term" value="C:cytosol"/>
    <property type="evidence" value="ECO:0007669"/>
    <property type="project" value="TreeGrafter"/>
</dbReference>
<sequence>MSDAFESRESPQGGEDYLTVSLDDDLFAIRVGSVHEVLDPPPVTNVPNAPDFAPGLINVRGNILPLIDLRRRFDMHPVPDTEHTRVIVSRIEAGGDGFFVGIKADAVHEVLAVGRTAIEPLPENGTRWPTRFLAGVIRHENRFVILLDLERILGQSDTPSLH</sequence>
<dbReference type="PANTHER" id="PTHR22617">
    <property type="entry name" value="CHEMOTAXIS SENSOR HISTIDINE KINASE-RELATED"/>
    <property type="match status" value="1"/>
</dbReference>
<dbReference type="SUPFAM" id="SSF50341">
    <property type="entry name" value="CheW-like"/>
    <property type="match status" value="1"/>
</dbReference>
<dbReference type="InterPro" id="IPR036061">
    <property type="entry name" value="CheW-like_dom_sf"/>
</dbReference>
<feature type="domain" description="CheW-like" evidence="1">
    <location>
        <begin position="14"/>
        <end position="158"/>
    </location>
</feature>
<dbReference type="PANTHER" id="PTHR22617:SF23">
    <property type="entry name" value="CHEMOTAXIS PROTEIN CHEW"/>
    <property type="match status" value="1"/>
</dbReference>
<dbReference type="EMBL" id="BMIQ01000019">
    <property type="protein sequence ID" value="GGE25446.1"/>
    <property type="molecule type" value="Genomic_DNA"/>
</dbReference>
<comment type="caution">
    <text evidence="2">The sequence shown here is derived from an EMBL/GenBank/DDBJ whole genome shotgun (WGS) entry which is preliminary data.</text>
</comment>
<organism evidence="2 3">
    <name type="scientific">Aureimonas endophytica</name>
    <dbReference type="NCBI Taxonomy" id="2027858"/>
    <lineage>
        <taxon>Bacteria</taxon>
        <taxon>Pseudomonadati</taxon>
        <taxon>Pseudomonadota</taxon>
        <taxon>Alphaproteobacteria</taxon>
        <taxon>Hyphomicrobiales</taxon>
        <taxon>Aurantimonadaceae</taxon>
        <taxon>Aureimonas</taxon>
    </lineage>
</organism>
<dbReference type="RefSeq" id="WP_188913645.1">
    <property type="nucleotide sequence ID" value="NZ_BMIQ01000019.1"/>
</dbReference>
<protein>
    <submittedName>
        <fullName evidence="2">Chemotaxis protein CheW</fullName>
    </submittedName>
</protein>
<dbReference type="PROSITE" id="PS50851">
    <property type="entry name" value="CHEW"/>
    <property type="match status" value="1"/>
</dbReference>
<keyword evidence="3" id="KW-1185">Reference proteome</keyword>